<reference evidence="1 2" key="1">
    <citation type="submission" date="2019-10" db="EMBL/GenBank/DDBJ databases">
        <authorList>
            <person name="Curtis N."/>
            <person name="Garlena R.A."/>
            <person name="Russell D.A."/>
            <person name="Pope W.H."/>
            <person name="Jacobs-Sera D."/>
            <person name="Hatfull G.F."/>
        </authorList>
    </citation>
    <scope>NUCLEOTIDE SEQUENCE [LARGE SCALE GENOMIC DNA]</scope>
</reference>
<dbReference type="EMBL" id="MN586019">
    <property type="protein sequence ID" value="QGJ92643.1"/>
    <property type="molecule type" value="Genomic_DNA"/>
</dbReference>
<proteinExistence type="predicted"/>
<name>A0A649VLS3_9CAUD</name>
<evidence type="ECO:0000313" key="1">
    <source>
        <dbReference type="EMBL" id="QGJ92643.1"/>
    </source>
</evidence>
<gene>
    <name evidence="1" type="primary">118</name>
    <name evidence="1" type="ORF">SEA_STARK_118</name>
</gene>
<dbReference type="Proteomes" id="UP000427150">
    <property type="component" value="Segment"/>
</dbReference>
<protein>
    <submittedName>
        <fullName evidence="1">Uncharacterized protein</fullName>
    </submittedName>
</protein>
<organism evidence="1 2">
    <name type="scientific">Mycobacterium phage Stark</name>
    <dbReference type="NCBI Taxonomy" id="2656606"/>
    <lineage>
        <taxon>Viruses</taxon>
        <taxon>Duplodnaviria</taxon>
        <taxon>Heunggongvirae</taxon>
        <taxon>Uroviricota</taxon>
        <taxon>Caudoviricetes</taxon>
        <taxon>Kostyavirus</taxon>
        <taxon>Kostyavirus CJW1</taxon>
    </lineage>
</organism>
<accession>A0A649VLS3</accession>
<sequence>MVFMSVMKWYVCSRGSMMSANSQEGHHFLRPSGPIMNQLLPGGPKAFSSLRMAQPDLDFFVVKLFAYAIMDFVVIELMEEVAGVKGDDEG</sequence>
<evidence type="ECO:0000313" key="2">
    <source>
        <dbReference type="Proteomes" id="UP000427150"/>
    </source>
</evidence>